<name>C5DMT3_LACTC</name>
<evidence type="ECO:0000313" key="2">
    <source>
        <dbReference type="EMBL" id="CAR25094.1"/>
    </source>
</evidence>
<gene>
    <name evidence="2" type="ordered locus">KLTH0G11440g</name>
</gene>
<keyword evidence="3" id="KW-1185">Reference proteome</keyword>
<dbReference type="InterPro" id="IPR057785">
    <property type="entry name" value="YLR146W-A-like"/>
</dbReference>
<dbReference type="RefSeq" id="XP_002555531.1">
    <property type="nucleotide sequence ID" value="XM_002555485.1"/>
</dbReference>
<proteinExistence type="predicted"/>
<dbReference type="AlphaFoldDB" id="C5DMT3"/>
<evidence type="ECO:0000256" key="1">
    <source>
        <dbReference type="SAM" id="MobiDB-lite"/>
    </source>
</evidence>
<dbReference type="InParanoid" id="C5DMT3"/>
<protein>
    <submittedName>
        <fullName evidence="2">KLTH0G11440p</fullName>
    </submittedName>
</protein>
<evidence type="ECO:0000313" key="3">
    <source>
        <dbReference type="Proteomes" id="UP000002036"/>
    </source>
</evidence>
<sequence length="97" mass="10504">MSSSNSSLSSPKVRRLSEGESLAGEMTSSDHSLSIADSQISDILKELTGLQSEVVALHSSLKESNEQIRRDIQDFCSIGENDLSPSNATSSFHEFQT</sequence>
<dbReference type="OrthoDB" id="4036582at2759"/>
<dbReference type="Pfam" id="PF23482">
    <property type="entry name" value="YLR146W-A"/>
    <property type="match status" value="1"/>
</dbReference>
<dbReference type="GeneID" id="8293810"/>
<dbReference type="KEGG" id="lth:KLTH0G11440g"/>
<dbReference type="EMBL" id="CU928171">
    <property type="protein sequence ID" value="CAR25094.1"/>
    <property type="molecule type" value="Genomic_DNA"/>
</dbReference>
<feature type="region of interest" description="Disordered" evidence="1">
    <location>
        <begin position="1"/>
        <end position="31"/>
    </location>
</feature>
<accession>C5DMT3</accession>
<reference evidence="2 3" key="1">
    <citation type="journal article" date="2009" name="Genome Res.">
        <title>Comparative genomics of protoploid Saccharomycetaceae.</title>
        <authorList>
            <consortium name="The Genolevures Consortium"/>
            <person name="Souciet J.-L."/>
            <person name="Dujon B."/>
            <person name="Gaillardin C."/>
            <person name="Johnston M."/>
            <person name="Baret P.V."/>
            <person name="Cliften P."/>
            <person name="Sherman D.J."/>
            <person name="Weissenbach J."/>
            <person name="Westhof E."/>
            <person name="Wincker P."/>
            <person name="Jubin C."/>
            <person name="Poulain J."/>
            <person name="Barbe V."/>
            <person name="Segurens B."/>
            <person name="Artiguenave F."/>
            <person name="Anthouard V."/>
            <person name="Vacherie B."/>
            <person name="Val M.-E."/>
            <person name="Fulton R.S."/>
            <person name="Minx P."/>
            <person name="Wilson R."/>
            <person name="Durrens P."/>
            <person name="Jean G."/>
            <person name="Marck C."/>
            <person name="Martin T."/>
            <person name="Nikolski M."/>
            <person name="Rolland T."/>
            <person name="Seret M.-L."/>
            <person name="Casaregola S."/>
            <person name="Despons L."/>
            <person name="Fairhead C."/>
            <person name="Fischer G."/>
            <person name="Lafontaine I."/>
            <person name="Leh V."/>
            <person name="Lemaire M."/>
            <person name="de Montigny J."/>
            <person name="Neuveglise C."/>
            <person name="Thierry A."/>
            <person name="Blanc-Lenfle I."/>
            <person name="Bleykasten C."/>
            <person name="Diffels J."/>
            <person name="Fritsch E."/>
            <person name="Frangeul L."/>
            <person name="Goeffon A."/>
            <person name="Jauniaux N."/>
            <person name="Kachouri-Lafond R."/>
            <person name="Payen C."/>
            <person name="Potier S."/>
            <person name="Pribylova L."/>
            <person name="Ozanne C."/>
            <person name="Richard G.-F."/>
            <person name="Sacerdot C."/>
            <person name="Straub M.-L."/>
            <person name="Talla E."/>
        </authorList>
    </citation>
    <scope>NUCLEOTIDE SEQUENCE [LARGE SCALE GENOMIC DNA]</scope>
    <source>
        <strain evidence="3">ATCC 56472 / CBS 6340 / NRRL Y-8284</strain>
    </source>
</reference>
<organism evidence="2 3">
    <name type="scientific">Lachancea thermotolerans (strain ATCC 56472 / CBS 6340 / NRRL Y-8284)</name>
    <name type="common">Yeast</name>
    <name type="synonym">Kluyveromyces thermotolerans</name>
    <dbReference type="NCBI Taxonomy" id="559295"/>
    <lineage>
        <taxon>Eukaryota</taxon>
        <taxon>Fungi</taxon>
        <taxon>Dikarya</taxon>
        <taxon>Ascomycota</taxon>
        <taxon>Saccharomycotina</taxon>
        <taxon>Saccharomycetes</taxon>
        <taxon>Saccharomycetales</taxon>
        <taxon>Saccharomycetaceae</taxon>
        <taxon>Lachancea</taxon>
    </lineage>
</organism>
<dbReference type="HOGENOM" id="CLU_2347070_0_0_1"/>
<feature type="compositionally biased region" description="Low complexity" evidence="1">
    <location>
        <begin position="1"/>
        <end position="10"/>
    </location>
</feature>
<dbReference type="Proteomes" id="UP000002036">
    <property type="component" value="Chromosome G"/>
</dbReference>